<sequence length="175" mass="19274">MSETPREEPDTSATKGLCIRGRAQRESERAPSHDEAVPWFLCPPPRASDGDATWGLGVECTEDVSPALQDKLARFHELKAQGTHFNEALMRNRAFHNPRIHAKLVEWASLDEHGSNYSAIAAAQGTAPSWDAADAELLRHGTASALAAEQRQYAEARARTQSRTHIPFAHARVND</sequence>
<dbReference type="PANTHER" id="PTHR13464:SF0">
    <property type="entry name" value="SAP30-BINDING PROTEIN"/>
    <property type="match status" value="1"/>
</dbReference>
<dbReference type="GO" id="GO:0005634">
    <property type="term" value="C:nucleus"/>
    <property type="evidence" value="ECO:0007669"/>
    <property type="project" value="TreeGrafter"/>
</dbReference>
<evidence type="ECO:0000313" key="2">
    <source>
        <dbReference type="EMBL" id="SHO77930.1"/>
    </source>
</evidence>
<dbReference type="PANTHER" id="PTHR13464">
    <property type="entry name" value="TRANSCRIPTIONAL REGULATOR PROTEIN HCNGP"/>
    <property type="match status" value="1"/>
</dbReference>
<accession>A0A1M8A625</accession>
<dbReference type="EMBL" id="LT671823">
    <property type="protein sequence ID" value="SHO77930.1"/>
    <property type="molecule type" value="Genomic_DNA"/>
</dbReference>
<organism evidence="2 3">
    <name type="scientific">Malassezia sympodialis (strain ATCC 42132)</name>
    <name type="common">Atopic eczema-associated yeast</name>
    <dbReference type="NCBI Taxonomy" id="1230383"/>
    <lineage>
        <taxon>Eukaryota</taxon>
        <taxon>Fungi</taxon>
        <taxon>Dikarya</taxon>
        <taxon>Basidiomycota</taxon>
        <taxon>Ustilaginomycotina</taxon>
        <taxon>Malasseziomycetes</taxon>
        <taxon>Malasseziales</taxon>
        <taxon>Malasseziaceae</taxon>
        <taxon>Malassezia</taxon>
    </lineage>
</organism>
<keyword evidence="3" id="KW-1185">Reference proteome</keyword>
<reference evidence="3" key="1">
    <citation type="journal article" date="2017" name="Nucleic Acids Res.">
        <title>Proteogenomics produces comprehensive and highly accurate protein-coding gene annotation in a complete genome assembly of Malassezia sympodialis.</title>
        <authorList>
            <person name="Zhu Y."/>
            <person name="Engstroem P.G."/>
            <person name="Tellgren-Roth C."/>
            <person name="Baudo C.D."/>
            <person name="Kennell J.C."/>
            <person name="Sun S."/>
            <person name="Billmyre R.B."/>
            <person name="Schroeder M.S."/>
            <person name="Andersson A."/>
            <person name="Holm T."/>
            <person name="Sigurgeirsson B."/>
            <person name="Wu G."/>
            <person name="Sankaranarayanan S.R."/>
            <person name="Siddharthan R."/>
            <person name="Sanyal K."/>
            <person name="Lundeberg J."/>
            <person name="Nystedt B."/>
            <person name="Boekhout T."/>
            <person name="Dawson T.L. Jr."/>
            <person name="Heitman J."/>
            <person name="Scheynius A."/>
            <person name="Lehtioe J."/>
        </authorList>
    </citation>
    <scope>NUCLEOTIDE SEQUENCE [LARGE SCALE GENOMIC DNA]</scope>
    <source>
        <strain evidence="3">ATCC 42132</strain>
    </source>
</reference>
<gene>
    <name evidence="2" type="ORF">MSYG_2272</name>
</gene>
<feature type="compositionally biased region" description="Basic and acidic residues" evidence="1">
    <location>
        <begin position="23"/>
        <end position="36"/>
    </location>
</feature>
<dbReference type="InterPro" id="IPR012479">
    <property type="entry name" value="SAP30BP"/>
</dbReference>
<dbReference type="VEuPathDB" id="FungiDB:MSYG_2272"/>
<dbReference type="OrthoDB" id="1714508at2759"/>
<proteinExistence type="predicted"/>
<evidence type="ECO:0000256" key="1">
    <source>
        <dbReference type="SAM" id="MobiDB-lite"/>
    </source>
</evidence>
<protein>
    <submittedName>
        <fullName evidence="2">Uncharacterized protein</fullName>
    </submittedName>
</protein>
<feature type="region of interest" description="Disordered" evidence="1">
    <location>
        <begin position="1"/>
        <end position="36"/>
    </location>
</feature>
<dbReference type="AlphaFoldDB" id="A0A1M8A625"/>
<dbReference type="GO" id="GO:0006355">
    <property type="term" value="P:regulation of DNA-templated transcription"/>
    <property type="evidence" value="ECO:0007669"/>
    <property type="project" value="InterPro"/>
</dbReference>
<evidence type="ECO:0000313" key="3">
    <source>
        <dbReference type="Proteomes" id="UP000186303"/>
    </source>
</evidence>
<name>A0A1M8A625_MALS4</name>
<dbReference type="Proteomes" id="UP000186303">
    <property type="component" value="Chromosome 3"/>
</dbReference>
<dbReference type="Pfam" id="PF07818">
    <property type="entry name" value="HCNGP"/>
    <property type="match status" value="1"/>
</dbReference>